<dbReference type="SUPFAM" id="SSF63446">
    <property type="entry name" value="Type I dockerin domain"/>
    <property type="match status" value="1"/>
</dbReference>
<protein>
    <recommendedName>
        <fullName evidence="4">Thioredoxin domain-containing protein</fullName>
    </recommendedName>
</protein>
<dbReference type="SUPFAM" id="SSF51120">
    <property type="entry name" value="beta-Roll"/>
    <property type="match status" value="1"/>
</dbReference>
<dbReference type="GO" id="GO:0005737">
    <property type="term" value="C:cytoplasm"/>
    <property type="evidence" value="ECO:0007669"/>
    <property type="project" value="TreeGrafter"/>
</dbReference>
<dbReference type="InterPro" id="IPR002105">
    <property type="entry name" value="Dockerin_1_rpt"/>
</dbReference>
<dbReference type="Pfam" id="PF05048">
    <property type="entry name" value="NosD"/>
    <property type="match status" value="2"/>
</dbReference>
<dbReference type="PANTHER" id="PTHR45663:SF11">
    <property type="entry name" value="GEO12009P1"/>
    <property type="match status" value="1"/>
</dbReference>
<name>A0A7G9Z1Q8_9EURY</name>
<dbReference type="InterPro" id="IPR001343">
    <property type="entry name" value="Hemolysn_Ca-bd"/>
</dbReference>
<dbReference type="CDD" id="cd02947">
    <property type="entry name" value="TRX_family"/>
    <property type="match status" value="1"/>
</dbReference>
<dbReference type="Gene3D" id="3.40.30.10">
    <property type="entry name" value="Glutaredoxin"/>
    <property type="match status" value="1"/>
</dbReference>
<dbReference type="NCBIfam" id="TIGR03804">
    <property type="entry name" value="para_beta_helix"/>
    <property type="match status" value="6"/>
</dbReference>
<dbReference type="InterPro" id="IPR011049">
    <property type="entry name" value="Serralysin-like_metalloprot_C"/>
</dbReference>
<dbReference type="Gene3D" id="1.10.1330.10">
    <property type="entry name" value="Dockerin domain"/>
    <property type="match status" value="1"/>
</dbReference>
<keyword evidence="1" id="KW-0813">Transport</keyword>
<dbReference type="EMBL" id="MT631569">
    <property type="protein sequence ID" value="QNO54192.1"/>
    <property type="molecule type" value="Genomic_DNA"/>
</dbReference>
<feature type="domain" description="Thioredoxin" evidence="4">
    <location>
        <begin position="16"/>
        <end position="151"/>
    </location>
</feature>
<evidence type="ECO:0000313" key="5">
    <source>
        <dbReference type="EMBL" id="QNO54192.1"/>
    </source>
</evidence>
<dbReference type="SMART" id="SM00710">
    <property type="entry name" value="PbH1"/>
    <property type="match status" value="9"/>
</dbReference>
<dbReference type="InterPro" id="IPR036439">
    <property type="entry name" value="Dockerin_dom_sf"/>
</dbReference>
<dbReference type="PRINTS" id="PR00313">
    <property type="entry name" value="CABNDNGRPT"/>
</dbReference>
<dbReference type="InterPro" id="IPR036249">
    <property type="entry name" value="Thioredoxin-like_sf"/>
</dbReference>
<reference evidence="5" key="1">
    <citation type="submission" date="2020-06" db="EMBL/GenBank/DDBJ databases">
        <title>Unique genomic features of the anaerobic methanotrophic archaea.</title>
        <authorList>
            <person name="Chadwick G.L."/>
            <person name="Skennerton C.T."/>
            <person name="Laso-Perez R."/>
            <person name="Leu A.O."/>
            <person name="Speth D.R."/>
            <person name="Yu H."/>
            <person name="Morgan-Lang C."/>
            <person name="Hatzenpichler R."/>
            <person name="Goudeau D."/>
            <person name="Malmstrom R."/>
            <person name="Brazelton W.J."/>
            <person name="Woyke T."/>
            <person name="Hallam S.J."/>
            <person name="Tyson G.W."/>
            <person name="Wegener G."/>
            <person name="Boetius A."/>
            <person name="Orphan V."/>
        </authorList>
    </citation>
    <scope>NUCLEOTIDE SEQUENCE</scope>
</reference>
<dbReference type="InterPro" id="IPR011050">
    <property type="entry name" value="Pectin_lyase_fold/virulence"/>
</dbReference>
<evidence type="ECO:0000256" key="2">
    <source>
        <dbReference type="ARBA" id="ARBA00022982"/>
    </source>
</evidence>
<dbReference type="PROSITE" id="PS00330">
    <property type="entry name" value="HEMOLYSIN_CALCIUM"/>
    <property type="match status" value="2"/>
</dbReference>
<dbReference type="PANTHER" id="PTHR45663">
    <property type="entry name" value="GEO12009P1"/>
    <property type="match status" value="1"/>
</dbReference>
<evidence type="ECO:0000256" key="1">
    <source>
        <dbReference type="ARBA" id="ARBA00022448"/>
    </source>
</evidence>
<sequence>MMKNKQVLSALLVAIIVFTIAASMAEATDSGGCPISSNPEVQPTDDPLNNRVDDLLAEDKTVFLFFYSDWCPYCHQQMPIIDELEEEYAGEVTFIQINVTARPDHAEEFGVSALPTMIVISGKEEEGYVREEISGFTEETELSAIIAPGCGDEPDATADAVIRATPPRSTTCNSCEDCNDKLKSGEYDVVTLTTDITDHEGSCIGLIMGESNVVFDCGGHTIDGDDFAIDPEHGVNMMHGTGNTIKNCVISDFSDGIYLWGATDHEITGNTVISNDEGIEMGWSDSNTIDGNIVNENYNGIVLSNSNSNTIDSNTVCKNTNSDFLIESGTGNSGDENVCDRPHGWNDAGTTGCTDGCSGTITCDSCADCSDKLSGMYDTVMLTTDIPNHAGTCITFGASDLVFDCDGHRIDGDDSGTDYGIYMSGKSGNTIKNCVVTDFHHGIYLTDSTGNTIYKNTANSNTGDGFHLSSSSGNTIAHFNEANSNDRYGIFLGSSSDNQVSFNEANLNDEVGIRLSNSGSNTITFNDVVDNKNQYAWGIYLYRSDSNIVSSNEVTNNYYGVKLDKSHSNTFDANTVCSNPGTDFDVVGGSSGNSGDHNTCDDPDGWNDAETTGCTHACEITSYSGTDRDDTIYFGYCDSCNGGSPGLLICRATDGSEYYYTIREMDGGILTIRGLDGDDIIKAVHCKTMADRKFGDFNNLTYSSIHIEGGDGNDCLFGSSGNQSLYGGSGDDYLTGYSGDDHLIGGSGNDFLCGSQGDDHLWGYGDDDILVGGTGDDYINGGSGRDTFRCRSAASVITKYDGADASTDCGDSTSPVSIEVTQQRDPYREWAYMTEHRNKITYHYLTTSNPALLLSDRAAGASFLISTGGDIPVAGDFDRDGFNDDIAIFRPSNRRWYYDYNHDASTDDIVGPWGVKGDRPVAGDFDRDGFNDDVAVFRPSDCIWYYDFNHDGSTNNRSGPWGLAGDIPIAGGFDRDGFNDDVAVFRPSNRIWYYDFNHNGSTNNRSGPWGLAGDIPVVGDFFYTRRNDDVAVFRPSNRIWYYDFNHDGSTDYTSRPWGLAGDIPIAGDFDSDGRCDDVAVFRLSNVTWYYDYNCDARTDPEPGYYYGPWGWCGEPLHTTHKQYPDSCGYTSLNMVTEYLGLADHTQHLYYSRDLDESANPVHMSEWGAGRAVDVGYHLSMEHIIYEASHKAREDNNSWVWKLNTFMDGNGRLNTSDGGTGSFYEIQYNIGHVVWNPATGTATGRVQKWLEYCPGVGFGRLSYVANKYSHGVEDARGLGATLGSAGNFADFNHLKAVIEGFIDHDIPLVLTVENGGHYNTLIGYWECGDDFYTYTADPLDGWGRPFYGKPMRWKKIRLTPDALPEGAAVVSGMILYGNSESSCASGGWAREIDRRFHSNILCVSPVPKTPQKGDLNGDGIVTTADAAIALELAASGECDPNPAADVNCDGQITSLDALMIVQAAAGNIELQGCELK</sequence>
<dbReference type="Pfam" id="PF00085">
    <property type="entry name" value="Thioredoxin"/>
    <property type="match status" value="1"/>
</dbReference>
<dbReference type="CDD" id="cd14256">
    <property type="entry name" value="Dockerin_I"/>
    <property type="match status" value="1"/>
</dbReference>
<dbReference type="GO" id="GO:0004553">
    <property type="term" value="F:hydrolase activity, hydrolyzing O-glycosyl compounds"/>
    <property type="evidence" value="ECO:0007669"/>
    <property type="project" value="InterPro"/>
</dbReference>
<dbReference type="Pfam" id="PF00353">
    <property type="entry name" value="HemolysinCabind"/>
    <property type="match status" value="2"/>
</dbReference>
<dbReference type="Gene3D" id="2.150.10.10">
    <property type="entry name" value="Serralysin-like metalloprotease, C-terminal"/>
    <property type="match status" value="1"/>
</dbReference>
<dbReference type="InterPro" id="IPR018511">
    <property type="entry name" value="Hemolysin-typ_Ca-bd_CS"/>
</dbReference>
<dbReference type="Gene3D" id="2.160.20.10">
    <property type="entry name" value="Single-stranded right-handed beta-helix, Pectin lyase-like"/>
    <property type="match status" value="3"/>
</dbReference>
<dbReference type="GO" id="GO:0000272">
    <property type="term" value="P:polysaccharide catabolic process"/>
    <property type="evidence" value="ECO:0007669"/>
    <property type="project" value="InterPro"/>
</dbReference>
<dbReference type="SUPFAM" id="SSF51126">
    <property type="entry name" value="Pectin lyase-like"/>
    <property type="match status" value="2"/>
</dbReference>
<dbReference type="SUPFAM" id="SSF52833">
    <property type="entry name" value="Thioredoxin-like"/>
    <property type="match status" value="1"/>
</dbReference>
<dbReference type="InterPro" id="IPR007742">
    <property type="entry name" value="NosD_dom"/>
</dbReference>
<dbReference type="InterPro" id="IPR006626">
    <property type="entry name" value="PbH1"/>
</dbReference>
<evidence type="ECO:0000259" key="4">
    <source>
        <dbReference type="PROSITE" id="PS51352"/>
    </source>
</evidence>
<dbReference type="PROSITE" id="PS51352">
    <property type="entry name" value="THIOREDOXIN_2"/>
    <property type="match status" value="1"/>
</dbReference>
<keyword evidence="3" id="KW-1015">Disulfide bond</keyword>
<dbReference type="GO" id="GO:0015035">
    <property type="term" value="F:protein-disulfide reductase activity"/>
    <property type="evidence" value="ECO:0007669"/>
    <property type="project" value="TreeGrafter"/>
</dbReference>
<keyword evidence="2" id="KW-0249">Electron transport</keyword>
<dbReference type="GO" id="GO:0005509">
    <property type="term" value="F:calcium ion binding"/>
    <property type="evidence" value="ECO:0007669"/>
    <property type="project" value="InterPro"/>
</dbReference>
<accession>A0A7G9Z1Q8</accession>
<dbReference type="InterPro" id="IPR022441">
    <property type="entry name" value="Para_beta_helix_rpt-2"/>
</dbReference>
<proteinExistence type="predicted"/>
<dbReference type="InterPro" id="IPR012334">
    <property type="entry name" value="Pectin_lyas_fold"/>
</dbReference>
<dbReference type="InterPro" id="IPR013766">
    <property type="entry name" value="Thioredoxin_domain"/>
</dbReference>
<gene>
    <name evidence="5" type="ORF">HDCMKPKE_00001</name>
</gene>
<evidence type="ECO:0000256" key="3">
    <source>
        <dbReference type="ARBA" id="ARBA00023157"/>
    </source>
</evidence>
<dbReference type="InterPro" id="IPR017937">
    <property type="entry name" value="Thioredoxin_CS"/>
</dbReference>
<organism evidence="5">
    <name type="scientific">Candidatus Methanophaga sp. ANME-1 ERB7</name>
    <dbReference type="NCBI Taxonomy" id="2759913"/>
    <lineage>
        <taxon>Archaea</taxon>
        <taxon>Methanobacteriati</taxon>
        <taxon>Methanobacteriota</taxon>
        <taxon>Stenosarchaea group</taxon>
        <taxon>Methanomicrobia</taxon>
        <taxon>Candidatus Methanophagales</taxon>
        <taxon>Candidatus Methanophagaceae</taxon>
        <taxon>Candidatus Methanophaga</taxon>
    </lineage>
</organism>
<dbReference type="PROSITE" id="PS00194">
    <property type="entry name" value="THIOREDOXIN_1"/>
    <property type="match status" value="1"/>
</dbReference>
<dbReference type="Pfam" id="PF00404">
    <property type="entry name" value="Dockerin_1"/>
    <property type="match status" value="1"/>
</dbReference>